<sequence>MFTLDSQIEMARKPTMSMDDTQKLQQFFVATLLFALFFWCWALKNTIEKDFDLGVVSFATVVVSSGYMLCIIMGNGWNSTTPSKLCKTLTICSHVFVAVNYFLGTCIAFGVLSRFGFGFYCLIFTFLWLGSAYFCNKLMNSVDANAAFGETLPVSIPPVS</sequence>
<protein>
    <recommendedName>
        <fullName evidence="4">Transmembrane protein</fullName>
    </recommendedName>
</protein>
<organism evidence="2 3">
    <name type="scientific">Seminavis robusta</name>
    <dbReference type="NCBI Taxonomy" id="568900"/>
    <lineage>
        <taxon>Eukaryota</taxon>
        <taxon>Sar</taxon>
        <taxon>Stramenopiles</taxon>
        <taxon>Ochrophyta</taxon>
        <taxon>Bacillariophyta</taxon>
        <taxon>Bacillariophyceae</taxon>
        <taxon>Bacillariophycidae</taxon>
        <taxon>Naviculales</taxon>
        <taxon>Naviculaceae</taxon>
        <taxon>Seminavis</taxon>
    </lineage>
</organism>
<keyword evidence="1" id="KW-0812">Transmembrane</keyword>
<dbReference type="AlphaFoldDB" id="A0A9N8DAJ0"/>
<keyword evidence="3" id="KW-1185">Reference proteome</keyword>
<dbReference type="EMBL" id="CAICTM010000012">
    <property type="protein sequence ID" value="CAB9496955.1"/>
    <property type="molecule type" value="Genomic_DNA"/>
</dbReference>
<evidence type="ECO:0000313" key="2">
    <source>
        <dbReference type="EMBL" id="CAB9496955.1"/>
    </source>
</evidence>
<dbReference type="OrthoDB" id="49231at2759"/>
<evidence type="ECO:0008006" key="4">
    <source>
        <dbReference type="Google" id="ProtNLM"/>
    </source>
</evidence>
<dbReference type="Proteomes" id="UP001153069">
    <property type="component" value="Unassembled WGS sequence"/>
</dbReference>
<feature type="transmembrane region" description="Helical" evidence="1">
    <location>
        <begin position="89"/>
        <end position="111"/>
    </location>
</feature>
<evidence type="ECO:0000313" key="3">
    <source>
        <dbReference type="Proteomes" id="UP001153069"/>
    </source>
</evidence>
<proteinExistence type="predicted"/>
<comment type="caution">
    <text evidence="2">The sequence shown here is derived from an EMBL/GenBank/DDBJ whole genome shotgun (WGS) entry which is preliminary data.</text>
</comment>
<accession>A0A9N8DAJ0</accession>
<feature type="transmembrane region" description="Helical" evidence="1">
    <location>
        <begin position="117"/>
        <end position="135"/>
    </location>
</feature>
<keyword evidence="1" id="KW-0472">Membrane</keyword>
<reference evidence="2" key="1">
    <citation type="submission" date="2020-06" db="EMBL/GenBank/DDBJ databases">
        <authorList>
            <consortium name="Plant Systems Biology data submission"/>
        </authorList>
    </citation>
    <scope>NUCLEOTIDE SEQUENCE</scope>
    <source>
        <strain evidence="2">D6</strain>
    </source>
</reference>
<feature type="transmembrane region" description="Helical" evidence="1">
    <location>
        <begin position="58"/>
        <end position="77"/>
    </location>
</feature>
<evidence type="ECO:0000256" key="1">
    <source>
        <dbReference type="SAM" id="Phobius"/>
    </source>
</evidence>
<gene>
    <name evidence="2" type="ORF">SEMRO_12_G009150.1</name>
</gene>
<name>A0A9N8DAJ0_9STRA</name>
<keyword evidence="1" id="KW-1133">Transmembrane helix</keyword>